<dbReference type="GO" id="GO:0102266">
    <property type="term" value="F:tRNA-dihydrouridine20a synthase activity"/>
    <property type="evidence" value="ECO:0007669"/>
    <property type="project" value="UniProtKB-ARBA"/>
</dbReference>
<organism evidence="7 8">
    <name type="scientific">Bicyclus anynana</name>
    <name type="common">Squinting bush brown butterfly</name>
    <dbReference type="NCBI Taxonomy" id="110368"/>
    <lineage>
        <taxon>Eukaryota</taxon>
        <taxon>Metazoa</taxon>
        <taxon>Ecdysozoa</taxon>
        <taxon>Arthropoda</taxon>
        <taxon>Hexapoda</taxon>
        <taxon>Insecta</taxon>
        <taxon>Pterygota</taxon>
        <taxon>Neoptera</taxon>
        <taxon>Endopterygota</taxon>
        <taxon>Lepidoptera</taxon>
        <taxon>Glossata</taxon>
        <taxon>Ditrysia</taxon>
        <taxon>Papilionoidea</taxon>
        <taxon>Nymphalidae</taxon>
        <taxon>Satyrinae</taxon>
        <taxon>Satyrini</taxon>
        <taxon>Mycalesina</taxon>
        <taxon>Bicyclus</taxon>
    </lineage>
</organism>
<protein>
    <submittedName>
        <fullName evidence="8">tRNA-dihydrouridine(20a/20b) synthase [NAD(P)+]-like</fullName>
    </submittedName>
</protein>
<dbReference type="AlphaFoldDB" id="A0A6J1P8E4"/>
<dbReference type="SUPFAM" id="SSF51395">
    <property type="entry name" value="FMN-linked oxidoreductases"/>
    <property type="match status" value="1"/>
</dbReference>
<evidence type="ECO:0000256" key="3">
    <source>
        <dbReference type="ARBA" id="ARBA00022643"/>
    </source>
</evidence>
<keyword evidence="4" id="KW-0819">tRNA processing</keyword>
<evidence type="ECO:0000256" key="1">
    <source>
        <dbReference type="ARBA" id="ARBA00001917"/>
    </source>
</evidence>
<evidence type="ECO:0000256" key="2">
    <source>
        <dbReference type="ARBA" id="ARBA00022630"/>
    </source>
</evidence>
<keyword evidence="2" id="KW-0285">Flavoprotein</keyword>
<keyword evidence="5" id="KW-0560">Oxidoreductase</keyword>
<dbReference type="PANTHER" id="PTHR11082">
    <property type="entry name" value="TRNA-DIHYDROURIDINE SYNTHASE"/>
    <property type="match status" value="1"/>
</dbReference>
<dbReference type="OrthoDB" id="9977870at2759"/>
<accession>A0A6J1P8E4</accession>
<dbReference type="InterPro" id="IPR035587">
    <property type="entry name" value="DUS-like_FMN-bd"/>
</dbReference>
<dbReference type="InterPro" id="IPR018517">
    <property type="entry name" value="tRNA_hU_synthase_CS"/>
</dbReference>
<keyword evidence="3" id="KW-0288">FMN</keyword>
<dbReference type="InterPro" id="IPR013785">
    <property type="entry name" value="Aldolase_TIM"/>
</dbReference>
<dbReference type="GO" id="GO:0050660">
    <property type="term" value="F:flavin adenine dinucleotide binding"/>
    <property type="evidence" value="ECO:0007669"/>
    <property type="project" value="InterPro"/>
</dbReference>
<name>A0A6J1P8E4_BICAN</name>
<dbReference type="GeneID" id="112057703"/>
<dbReference type="Pfam" id="PF01207">
    <property type="entry name" value="Dus"/>
    <property type="match status" value="1"/>
</dbReference>
<evidence type="ECO:0000256" key="4">
    <source>
        <dbReference type="ARBA" id="ARBA00022694"/>
    </source>
</evidence>
<dbReference type="KEGG" id="bany:112057703"/>
<sequence length="391" mass="44404">MKSKTNVIELFQEAKANLTYVKVCAPMVRYSKVQFRTLVKNFGVDLCFTPMILADSFCQNAKARSNEFVTTTYDTPLVVQFAAKSVDEFLDASKLVYPYVDGVDLNCGCPQRWAMKDGYGCALLSKPELVHNLLRTVRNNFPSNFTVSVKVRILQEVKKTIVMCQQLEKCGIDFMTVHGRTPVQKSGEVIDVDTLKEICDKATIPIIANGGIKTMQDADSLHDVLQCSGIMSASGILNNPALFNGYNKTPLSCIKQWMDLKDKSGDKLTFQCYHHHLVFMLEKILTKKQKQEFNYLSTFESVDNFLYKHIINDCNTMSAKIPVIDDFVICQFDKQITDKHSRKCRGCSKSICYCTCVYYDYDNNNGSYFTSYVKDADELDYMDSSIFEESS</sequence>
<dbReference type="GO" id="GO:0006397">
    <property type="term" value="P:mRNA processing"/>
    <property type="evidence" value="ECO:0007669"/>
    <property type="project" value="UniProtKB-KW"/>
</dbReference>
<gene>
    <name evidence="8" type="primary">LOC112057703</name>
</gene>
<reference evidence="8" key="1">
    <citation type="submission" date="2025-08" db="UniProtKB">
        <authorList>
            <consortium name="RefSeq"/>
        </authorList>
    </citation>
    <scope>IDENTIFICATION</scope>
</reference>
<dbReference type="PANTHER" id="PTHR11082:SF31">
    <property type="entry name" value="TRNA-DIHYDROURIDINE(20A_20B) SYNTHASE [NAD(P)+]-LIKE"/>
    <property type="match status" value="1"/>
</dbReference>
<keyword evidence="7" id="KW-1185">Reference proteome</keyword>
<feature type="domain" description="DUS-like FMN-binding" evidence="6">
    <location>
        <begin position="24"/>
        <end position="320"/>
    </location>
</feature>
<proteinExistence type="predicted"/>
<dbReference type="RefSeq" id="XP_023953993.2">
    <property type="nucleotide sequence ID" value="XM_024098225.2"/>
</dbReference>
<dbReference type="Proteomes" id="UP001652582">
    <property type="component" value="Chromosome 7"/>
</dbReference>
<evidence type="ECO:0000259" key="6">
    <source>
        <dbReference type="Pfam" id="PF01207"/>
    </source>
</evidence>
<dbReference type="CDD" id="cd02801">
    <property type="entry name" value="DUS_like_FMN"/>
    <property type="match status" value="1"/>
</dbReference>
<dbReference type="PROSITE" id="PS01136">
    <property type="entry name" value="UPF0034"/>
    <property type="match status" value="1"/>
</dbReference>
<dbReference type="Gene3D" id="3.20.20.70">
    <property type="entry name" value="Aldolase class I"/>
    <property type="match status" value="1"/>
</dbReference>
<evidence type="ECO:0000256" key="5">
    <source>
        <dbReference type="ARBA" id="ARBA00023002"/>
    </source>
</evidence>
<dbReference type="GO" id="GO:0102267">
    <property type="term" value="F:tRNA-dihydrouridine20b synthase activity"/>
    <property type="evidence" value="ECO:0007669"/>
    <property type="project" value="UniProtKB-ARBA"/>
</dbReference>
<evidence type="ECO:0000313" key="8">
    <source>
        <dbReference type="RefSeq" id="XP_023953993.2"/>
    </source>
</evidence>
<comment type="cofactor">
    <cofactor evidence="1">
        <name>FMN</name>
        <dbReference type="ChEBI" id="CHEBI:58210"/>
    </cofactor>
</comment>
<evidence type="ECO:0000313" key="7">
    <source>
        <dbReference type="Proteomes" id="UP001652582"/>
    </source>
</evidence>